<gene>
    <name evidence="1" type="ORF">PAM7066_00802</name>
</gene>
<sequence length="112" mass="12897">MRTILFVLPGLAVMALAFWAYSENYETQESLSRVNDLQRRIGAERETLAILKAEWAYLNRPERLRGLVDLNFERLALLPLQPFHYAGVDQIPYPTPDLEDIVEIIPLMGELP</sequence>
<keyword evidence="2" id="KW-1185">Reference proteome</keyword>
<dbReference type="STRING" id="315423.SAMN04488020_102479"/>
<protein>
    <recommendedName>
        <fullName evidence="3">Cell division protein FtsL</fullName>
    </recommendedName>
</protein>
<dbReference type="OrthoDB" id="7165680at2"/>
<evidence type="ECO:0008006" key="3">
    <source>
        <dbReference type="Google" id="ProtNLM"/>
    </source>
</evidence>
<evidence type="ECO:0000313" key="1">
    <source>
        <dbReference type="EMBL" id="SLN23427.1"/>
    </source>
</evidence>
<dbReference type="EMBL" id="FWFV01000002">
    <property type="protein sequence ID" value="SLN23427.1"/>
    <property type="molecule type" value="Genomic_DNA"/>
</dbReference>
<dbReference type="Proteomes" id="UP000193870">
    <property type="component" value="Unassembled WGS sequence"/>
</dbReference>
<dbReference type="RefSeq" id="WP_085852850.1">
    <property type="nucleotide sequence ID" value="NZ_FOPF01000002.1"/>
</dbReference>
<organism evidence="1 2">
    <name type="scientific">Palleronia marisminoris</name>
    <dbReference type="NCBI Taxonomy" id="315423"/>
    <lineage>
        <taxon>Bacteria</taxon>
        <taxon>Pseudomonadati</taxon>
        <taxon>Pseudomonadota</taxon>
        <taxon>Alphaproteobacteria</taxon>
        <taxon>Rhodobacterales</taxon>
        <taxon>Roseobacteraceae</taxon>
        <taxon>Palleronia</taxon>
    </lineage>
</organism>
<dbReference type="AlphaFoldDB" id="A0A1Y5RR62"/>
<reference evidence="1 2" key="1">
    <citation type="submission" date="2017-03" db="EMBL/GenBank/DDBJ databases">
        <authorList>
            <person name="Afonso C.L."/>
            <person name="Miller P.J."/>
            <person name="Scott M.A."/>
            <person name="Spackman E."/>
            <person name="Goraichik I."/>
            <person name="Dimitrov K.M."/>
            <person name="Suarez D.L."/>
            <person name="Swayne D.E."/>
        </authorList>
    </citation>
    <scope>NUCLEOTIDE SEQUENCE [LARGE SCALE GENOMIC DNA]</scope>
    <source>
        <strain evidence="1 2">CECT 7066</strain>
    </source>
</reference>
<evidence type="ECO:0000313" key="2">
    <source>
        <dbReference type="Proteomes" id="UP000193870"/>
    </source>
</evidence>
<proteinExistence type="predicted"/>
<accession>A0A1Y5RR62</accession>
<name>A0A1Y5RR62_9RHOB</name>